<dbReference type="AlphaFoldDB" id="A0A2W4J9H2"/>
<evidence type="ECO:0000256" key="9">
    <source>
        <dbReference type="ARBA" id="ARBA00061188"/>
    </source>
</evidence>
<evidence type="ECO:0000256" key="6">
    <source>
        <dbReference type="ARBA" id="ARBA00022822"/>
    </source>
</evidence>
<evidence type="ECO:0000313" key="12">
    <source>
        <dbReference type="EMBL" id="PZM95111.1"/>
    </source>
</evidence>
<dbReference type="GO" id="GO:0000162">
    <property type="term" value="P:L-tryptophan biosynthetic process"/>
    <property type="evidence" value="ECO:0007669"/>
    <property type="project" value="UniProtKB-KW"/>
</dbReference>
<dbReference type="Gene3D" id="3.40.1030.10">
    <property type="entry name" value="Nucleoside phosphorylase/phosphoribosyltransferase catalytic domain"/>
    <property type="match status" value="1"/>
</dbReference>
<dbReference type="EC" id="2.4.2.18" evidence="2"/>
<evidence type="ECO:0000256" key="5">
    <source>
        <dbReference type="ARBA" id="ARBA00022679"/>
    </source>
</evidence>
<comment type="pathway">
    <text evidence="1">Amino-acid biosynthesis; L-tryptophan biosynthesis; L-tryptophan from chorismate: step 2/5.</text>
</comment>
<keyword evidence="4 12" id="KW-0328">Glycosyltransferase</keyword>
<dbReference type="PANTHER" id="PTHR43285:SF2">
    <property type="entry name" value="ANTHRANILATE PHOSPHORIBOSYLTRANSFERASE"/>
    <property type="match status" value="1"/>
</dbReference>
<comment type="similarity">
    <text evidence="9">In the C-terminal section; belongs to the anthranilate phosphoribosyltransferase family.</text>
</comment>
<evidence type="ECO:0000256" key="1">
    <source>
        <dbReference type="ARBA" id="ARBA00004907"/>
    </source>
</evidence>
<comment type="caution">
    <text evidence="12">The sequence shown here is derived from an EMBL/GenBank/DDBJ whole genome shotgun (WGS) entry which is preliminary data.</text>
</comment>
<dbReference type="FunFam" id="3.40.1030.10:FF:000002">
    <property type="entry name" value="Anthranilate phosphoribosyltransferase"/>
    <property type="match status" value="1"/>
</dbReference>
<dbReference type="GO" id="GO:0004048">
    <property type="term" value="F:anthranilate phosphoribosyltransferase activity"/>
    <property type="evidence" value="ECO:0007669"/>
    <property type="project" value="UniProtKB-EC"/>
</dbReference>
<dbReference type="NCBIfam" id="TIGR01245">
    <property type="entry name" value="trpD"/>
    <property type="match status" value="1"/>
</dbReference>
<dbReference type="InterPro" id="IPR035902">
    <property type="entry name" value="Nuc_phospho_transferase"/>
</dbReference>
<evidence type="ECO:0000256" key="4">
    <source>
        <dbReference type="ARBA" id="ARBA00022676"/>
    </source>
</evidence>
<sequence length="283" mass="28756">MAHRPPFDLPGPAVDIVGTGGDRSGSVNISTMSAIVTAAAGARVVKHGNRSASSKCGAADVLEALGVVAALEPEAVARCVTELGIGFCFAPVFHPALRFAGPTRRELGIPTIFNLLGPLTNPARPNAGLVGCAYPDKLEVIANVFAARKASALVVRGDDGLDELTTTTTSTVWRVAGENVTVHSFDPRDVGIDRAAAEDLRGGDAEQNAAVVRALVAGETGPVRDAVLLNAGAALAAFSGFGGSLVDDIAAGIERAAEALDSGAAAQLLDRWVALSQSLAGQD</sequence>
<evidence type="ECO:0000256" key="8">
    <source>
        <dbReference type="ARBA" id="ARBA00052328"/>
    </source>
</evidence>
<keyword evidence="7" id="KW-0057">Aromatic amino acid biosynthesis</keyword>
<dbReference type="SUPFAM" id="SSF52418">
    <property type="entry name" value="Nucleoside phosphorylase/phosphoribosyltransferase catalytic domain"/>
    <property type="match status" value="1"/>
</dbReference>
<comment type="catalytic activity">
    <reaction evidence="8">
        <text>N-(5-phospho-beta-D-ribosyl)anthranilate + diphosphate = 5-phospho-alpha-D-ribose 1-diphosphate + anthranilate</text>
        <dbReference type="Rhea" id="RHEA:11768"/>
        <dbReference type="ChEBI" id="CHEBI:16567"/>
        <dbReference type="ChEBI" id="CHEBI:18277"/>
        <dbReference type="ChEBI" id="CHEBI:33019"/>
        <dbReference type="ChEBI" id="CHEBI:58017"/>
        <dbReference type="EC" id="2.4.2.18"/>
    </reaction>
</comment>
<keyword evidence="3" id="KW-0028">Amino-acid biosynthesis</keyword>
<protein>
    <recommendedName>
        <fullName evidence="10">Bifunctional protein TrpGD</fullName>
        <ecNumber evidence="2">2.4.2.18</ecNumber>
    </recommendedName>
</protein>
<feature type="domain" description="Glycosyl transferase family 3" evidence="11">
    <location>
        <begin position="12"/>
        <end position="265"/>
    </location>
</feature>
<evidence type="ECO:0000256" key="7">
    <source>
        <dbReference type="ARBA" id="ARBA00023141"/>
    </source>
</evidence>
<dbReference type="Pfam" id="PF00591">
    <property type="entry name" value="Glycos_transf_3"/>
    <property type="match status" value="1"/>
</dbReference>
<organism evidence="12">
    <name type="scientific">Thermocrispum agreste</name>
    <dbReference type="NCBI Taxonomy" id="37925"/>
    <lineage>
        <taxon>Bacteria</taxon>
        <taxon>Bacillati</taxon>
        <taxon>Actinomycetota</taxon>
        <taxon>Actinomycetes</taxon>
        <taxon>Pseudonocardiales</taxon>
        <taxon>Pseudonocardiaceae</taxon>
        <taxon>Thermocrispum</taxon>
    </lineage>
</organism>
<dbReference type="InterPro" id="IPR005940">
    <property type="entry name" value="Anthranilate_Pribosyl_Tfrase"/>
</dbReference>
<name>A0A2W4J9H2_9PSEU</name>
<proteinExistence type="inferred from homology"/>
<evidence type="ECO:0000259" key="11">
    <source>
        <dbReference type="Pfam" id="PF00591"/>
    </source>
</evidence>
<reference evidence="12" key="1">
    <citation type="submission" date="2018-05" db="EMBL/GenBank/DDBJ databases">
        <authorList>
            <person name="Lanie J.A."/>
            <person name="Ng W.-L."/>
            <person name="Kazmierczak K.M."/>
            <person name="Andrzejewski T.M."/>
            <person name="Davidsen T.M."/>
            <person name="Wayne K.J."/>
            <person name="Tettelin H."/>
            <person name="Glass J.I."/>
            <person name="Rusch D."/>
            <person name="Podicherti R."/>
            <person name="Tsui H.-C.T."/>
            <person name="Winkler M.E."/>
        </authorList>
    </citation>
    <scope>NUCLEOTIDE SEQUENCE</scope>
    <source>
        <strain evidence="12">ZC4RG45</strain>
    </source>
</reference>
<dbReference type="STRING" id="1111738.GCA_000427905_00691"/>
<dbReference type="GO" id="GO:0005829">
    <property type="term" value="C:cytosol"/>
    <property type="evidence" value="ECO:0007669"/>
    <property type="project" value="TreeGrafter"/>
</dbReference>
<dbReference type="PANTHER" id="PTHR43285">
    <property type="entry name" value="ANTHRANILATE PHOSPHORIBOSYLTRANSFERASE"/>
    <property type="match status" value="1"/>
</dbReference>
<dbReference type="InterPro" id="IPR000312">
    <property type="entry name" value="Glycosyl_Trfase_fam3"/>
</dbReference>
<gene>
    <name evidence="12" type="primary">trpD</name>
    <name evidence="12" type="ORF">DIU77_12915</name>
</gene>
<accession>A0A2W4J9H2</accession>
<dbReference type="EMBL" id="QGUI01000509">
    <property type="protein sequence ID" value="PZM95111.1"/>
    <property type="molecule type" value="Genomic_DNA"/>
</dbReference>
<evidence type="ECO:0000256" key="10">
    <source>
        <dbReference type="ARBA" id="ARBA00068057"/>
    </source>
</evidence>
<evidence type="ECO:0000256" key="3">
    <source>
        <dbReference type="ARBA" id="ARBA00022605"/>
    </source>
</evidence>
<evidence type="ECO:0000256" key="2">
    <source>
        <dbReference type="ARBA" id="ARBA00011948"/>
    </source>
</evidence>
<keyword evidence="6" id="KW-0822">Tryptophan biosynthesis</keyword>
<keyword evidence="5 12" id="KW-0808">Transferase</keyword>